<comment type="caution">
    <text evidence="1">The sequence shown here is derived from an EMBL/GenBank/DDBJ whole genome shotgun (WGS) entry which is preliminary data.</text>
</comment>
<proteinExistence type="predicted"/>
<evidence type="ECO:0000313" key="2">
    <source>
        <dbReference type="Proteomes" id="UP001590951"/>
    </source>
</evidence>
<gene>
    <name evidence="1" type="ORF">ABVK25_009445</name>
</gene>
<dbReference type="EMBL" id="JBHFEH010000049">
    <property type="protein sequence ID" value="KAL2050337.1"/>
    <property type="molecule type" value="Genomic_DNA"/>
</dbReference>
<keyword evidence="2" id="KW-1185">Reference proteome</keyword>
<name>A0ABR4AXE2_9LECA</name>
<accession>A0ABR4AXE2</accession>
<dbReference type="Proteomes" id="UP001590951">
    <property type="component" value="Unassembled WGS sequence"/>
</dbReference>
<reference evidence="1 2" key="1">
    <citation type="submission" date="2024-09" db="EMBL/GenBank/DDBJ databases">
        <title>Rethinking Asexuality: The Enigmatic Case of Functional Sexual Genes in Lepraria (Stereocaulaceae).</title>
        <authorList>
            <person name="Doellman M."/>
            <person name="Sun Y."/>
            <person name="Barcenas-Pena A."/>
            <person name="Lumbsch H.T."/>
            <person name="Grewe F."/>
        </authorList>
    </citation>
    <scope>NUCLEOTIDE SEQUENCE [LARGE SCALE GENOMIC DNA]</scope>
    <source>
        <strain evidence="1 2">Grewe 0041</strain>
    </source>
</reference>
<protein>
    <submittedName>
        <fullName evidence="1">Uncharacterized protein</fullName>
    </submittedName>
</protein>
<evidence type="ECO:0000313" key="1">
    <source>
        <dbReference type="EMBL" id="KAL2050337.1"/>
    </source>
</evidence>
<organism evidence="1 2">
    <name type="scientific">Lepraria finkii</name>
    <dbReference type="NCBI Taxonomy" id="1340010"/>
    <lineage>
        <taxon>Eukaryota</taxon>
        <taxon>Fungi</taxon>
        <taxon>Dikarya</taxon>
        <taxon>Ascomycota</taxon>
        <taxon>Pezizomycotina</taxon>
        <taxon>Lecanoromycetes</taxon>
        <taxon>OSLEUM clade</taxon>
        <taxon>Lecanoromycetidae</taxon>
        <taxon>Lecanorales</taxon>
        <taxon>Lecanorineae</taxon>
        <taxon>Stereocaulaceae</taxon>
        <taxon>Lepraria</taxon>
    </lineage>
</organism>
<sequence length="236" mass="27071">MTLLSVCYSIRKVAVRIVYGENILDLILREDDLTPLARGSIEKISLNIKLCNTHLDEQVRRANVLAYIGKHLKSLRSLVVTVNDESDAFADFDARPQRHPLLITTIKKRHESREEFERMCLSAVNKLVERWNMRWLRALAEITGLLTFEFTLYTLVEISNDGWNVLEGFRQGPLAMQEILRGCLEDRVCQPRQEVTVVQLPFAEEDGEIGSGKSSWQSPFVGQRGCHSVNDESLWR</sequence>